<evidence type="ECO:0000259" key="4">
    <source>
        <dbReference type="PROSITE" id="PS51387"/>
    </source>
</evidence>
<dbReference type="InterPro" id="IPR036318">
    <property type="entry name" value="FAD-bd_PCMH-like_sf"/>
</dbReference>
<dbReference type="Proteomes" id="UP001280629">
    <property type="component" value="Unassembled WGS sequence"/>
</dbReference>
<feature type="domain" description="FAD-binding PCMH-type" evidence="4">
    <location>
        <begin position="1"/>
        <end position="174"/>
    </location>
</feature>
<dbReference type="EMBL" id="JAUBDH010000001">
    <property type="protein sequence ID" value="MDW0108451.1"/>
    <property type="molecule type" value="Genomic_DNA"/>
</dbReference>
<accession>A0ABU4FUP2</accession>
<dbReference type="InterPro" id="IPR016169">
    <property type="entry name" value="FAD-bd_PCMH_sub2"/>
</dbReference>
<evidence type="ECO:0000256" key="3">
    <source>
        <dbReference type="ARBA" id="ARBA00023002"/>
    </source>
</evidence>
<protein>
    <submittedName>
        <fullName evidence="5">FAD binding domain-containing protein</fullName>
    </submittedName>
</protein>
<gene>
    <name evidence="5" type="ORF">QT716_00150</name>
</gene>
<evidence type="ECO:0000256" key="2">
    <source>
        <dbReference type="ARBA" id="ARBA00022827"/>
    </source>
</evidence>
<keyword evidence="3" id="KW-0560">Oxidoreductase</keyword>
<dbReference type="PANTHER" id="PTHR42659">
    <property type="entry name" value="XANTHINE DEHYDROGENASE SUBUNIT C-RELATED"/>
    <property type="match status" value="1"/>
</dbReference>
<dbReference type="SUPFAM" id="SSF56176">
    <property type="entry name" value="FAD-binding/transporter-associated domain-like"/>
    <property type="match status" value="1"/>
</dbReference>
<keyword evidence="1" id="KW-0285">Flavoprotein</keyword>
<dbReference type="InterPro" id="IPR036683">
    <property type="entry name" value="CO_DH_flav_C_dom_sf"/>
</dbReference>
<keyword evidence="6" id="KW-1185">Reference proteome</keyword>
<dbReference type="SUPFAM" id="SSF55447">
    <property type="entry name" value="CO dehydrogenase flavoprotein C-terminal domain-like"/>
    <property type="match status" value="1"/>
</dbReference>
<evidence type="ECO:0000313" key="6">
    <source>
        <dbReference type="Proteomes" id="UP001280629"/>
    </source>
</evidence>
<evidence type="ECO:0000256" key="1">
    <source>
        <dbReference type="ARBA" id="ARBA00022630"/>
    </source>
</evidence>
<comment type="caution">
    <text evidence="5">The sequence shown here is derived from an EMBL/GenBank/DDBJ whole genome shotgun (WGS) entry which is preliminary data.</text>
</comment>
<dbReference type="SMART" id="SM01092">
    <property type="entry name" value="CO_deh_flav_C"/>
    <property type="match status" value="1"/>
</dbReference>
<dbReference type="Gene3D" id="3.30.43.10">
    <property type="entry name" value="Uridine Diphospho-n-acetylenolpyruvylglucosamine Reductase, domain 2"/>
    <property type="match status" value="1"/>
</dbReference>
<dbReference type="Gene3D" id="3.30.390.50">
    <property type="entry name" value="CO dehydrogenase flavoprotein, C-terminal domain"/>
    <property type="match status" value="1"/>
</dbReference>
<organism evidence="5 6">
    <name type="scientific">Sporosarcina aquimarina</name>
    <dbReference type="NCBI Taxonomy" id="114975"/>
    <lineage>
        <taxon>Bacteria</taxon>
        <taxon>Bacillati</taxon>
        <taxon>Bacillota</taxon>
        <taxon>Bacilli</taxon>
        <taxon>Bacillales</taxon>
        <taxon>Caryophanaceae</taxon>
        <taxon>Sporosarcina</taxon>
    </lineage>
</organism>
<reference evidence="5 6" key="1">
    <citation type="submission" date="2023-06" db="EMBL/GenBank/DDBJ databases">
        <title>Sporosarcina sp. nov., isolated from Korean traditional fermented seafood 'Jeotgal'.</title>
        <authorList>
            <person name="Yang A.-I."/>
            <person name="Shin N.-R."/>
        </authorList>
    </citation>
    <scope>NUCLEOTIDE SEQUENCE [LARGE SCALE GENOMIC DNA]</scope>
    <source>
        <strain evidence="5 6">KCTC3840</strain>
    </source>
</reference>
<keyword evidence="2" id="KW-0274">FAD</keyword>
<name>A0ABU4FUP2_9BACL</name>
<proteinExistence type="predicted"/>
<dbReference type="InterPro" id="IPR005107">
    <property type="entry name" value="CO_DH_flav_C"/>
</dbReference>
<dbReference type="InterPro" id="IPR051312">
    <property type="entry name" value="Diverse_Substr_Oxidored"/>
</dbReference>
<dbReference type="InterPro" id="IPR002346">
    <property type="entry name" value="Mopterin_DH_FAD-bd"/>
</dbReference>
<dbReference type="InterPro" id="IPR016167">
    <property type="entry name" value="FAD-bd_PCMH_sub1"/>
</dbReference>
<dbReference type="InterPro" id="IPR016166">
    <property type="entry name" value="FAD-bd_PCMH"/>
</dbReference>
<evidence type="ECO:0000313" key="5">
    <source>
        <dbReference type="EMBL" id="MDW0108451.1"/>
    </source>
</evidence>
<sequence length="278" mass="30868">MIAFDFKYFKPATAEETCETWNEVQRQGEKPMIFSGGTEIITFARVNKLYTDAVIDIKGIKECNVLELQENEIVIGAAVSLNKITDSKLFPLLGDTVKQIADRTSRNKITIGGNINSQLIYKEGVLPLLLVDAKVKLAKKKGEEVVPLQSIFDKELKMGPGEMLLQVIINASAVDLPYANIKRTKFSKVGYPVVSVAALVKDNQTRVAFSGVCSYPFRSHEVETILNDSKLTISERVEKVIGHLSSEIIDDLQGTKGYRIFVLRNILLDIAEELGMAE</sequence>
<dbReference type="PANTHER" id="PTHR42659:SF2">
    <property type="entry name" value="XANTHINE DEHYDROGENASE SUBUNIT C-RELATED"/>
    <property type="match status" value="1"/>
</dbReference>
<dbReference type="Gene3D" id="3.30.465.10">
    <property type="match status" value="1"/>
</dbReference>
<dbReference type="RefSeq" id="WP_317933641.1">
    <property type="nucleotide sequence ID" value="NZ_JAUBDH010000001.1"/>
</dbReference>
<dbReference type="PROSITE" id="PS51387">
    <property type="entry name" value="FAD_PCMH"/>
    <property type="match status" value="1"/>
</dbReference>
<dbReference type="Pfam" id="PF00941">
    <property type="entry name" value="FAD_binding_5"/>
    <property type="match status" value="1"/>
</dbReference>